<evidence type="ECO:0000313" key="11">
    <source>
        <dbReference type="EnsemblPlants" id="Kaladp0058s0327.1.v1.1"/>
    </source>
</evidence>
<keyword evidence="4" id="KW-0507">mRNA processing</keyword>
<dbReference type="PANTHER" id="PTHR48025:SF23">
    <property type="entry name" value="31 KDA RIBONUCLEOPROTEIN, CHLOROPLASTIC"/>
    <property type="match status" value="1"/>
</dbReference>
<feature type="domain" description="RRM" evidence="10">
    <location>
        <begin position="110"/>
        <end position="188"/>
    </location>
</feature>
<dbReference type="SMART" id="SM00360">
    <property type="entry name" value="RRM"/>
    <property type="match status" value="2"/>
</dbReference>
<sequence length="289" mass="31322">MSSSAAAASLLKPLSFSDTFLASPAPPSSKPSLAFPPPKPFNFPSLAKSAASRFGLAPFMARMSDWAQQQEEEGAVGDGFEGEGGGWAGEGGEALEEEIGGAFAEPSEDAKLFVGNLPYDFDSEAVANLFNQAGVVEIAEVIYNRETDQSRGFGFVTMSTVEEAEKAVEMFSGFEVNGRNLTVNKAAPRGSRVERPPRSSERSFRVYVGNLPWQVDDARLQQVFSEHGRVLDARVVFDRETQRSRGFGFVTMSSEAEMNDAIAALDGQTLDGRAIRVNVAEDRPRRSNF</sequence>
<feature type="region of interest" description="Disordered" evidence="9">
    <location>
        <begin position="67"/>
        <end position="92"/>
    </location>
</feature>
<dbReference type="GO" id="GO:0006397">
    <property type="term" value="P:mRNA processing"/>
    <property type="evidence" value="ECO:0007669"/>
    <property type="project" value="UniProtKB-KW"/>
</dbReference>
<evidence type="ECO:0000256" key="4">
    <source>
        <dbReference type="ARBA" id="ARBA00022664"/>
    </source>
</evidence>
<evidence type="ECO:0000259" key="10">
    <source>
        <dbReference type="PROSITE" id="PS50102"/>
    </source>
</evidence>
<feature type="domain" description="RRM" evidence="10">
    <location>
        <begin position="204"/>
        <end position="282"/>
    </location>
</feature>
<proteinExistence type="predicted"/>
<dbReference type="GO" id="GO:0003729">
    <property type="term" value="F:mRNA binding"/>
    <property type="evidence" value="ECO:0007669"/>
    <property type="project" value="UniProtKB-ARBA"/>
</dbReference>
<keyword evidence="2" id="KW-0150">Chloroplast</keyword>
<dbReference type="Gene3D" id="3.30.70.330">
    <property type="match status" value="2"/>
</dbReference>
<keyword evidence="5" id="KW-0677">Repeat</keyword>
<dbReference type="GO" id="GO:0008266">
    <property type="term" value="F:poly(U) RNA binding"/>
    <property type="evidence" value="ECO:0007669"/>
    <property type="project" value="UniProtKB-ARBA"/>
</dbReference>
<evidence type="ECO:0000313" key="12">
    <source>
        <dbReference type="Proteomes" id="UP000594263"/>
    </source>
</evidence>
<evidence type="ECO:0000256" key="1">
    <source>
        <dbReference type="ARBA" id="ARBA00004229"/>
    </source>
</evidence>
<dbReference type="GO" id="GO:0045087">
    <property type="term" value="P:innate immune response"/>
    <property type="evidence" value="ECO:0007669"/>
    <property type="project" value="UniProtKB-ARBA"/>
</dbReference>
<keyword evidence="3" id="KW-0934">Plastid</keyword>
<comment type="subcellular location">
    <subcellularLocation>
        <location evidence="1">Plastid</location>
        <location evidence="1">Chloroplast</location>
    </subcellularLocation>
</comment>
<dbReference type="InterPro" id="IPR050502">
    <property type="entry name" value="Euk_RNA-bind_prot"/>
</dbReference>
<evidence type="ECO:0000256" key="8">
    <source>
        <dbReference type="PROSITE-ProRule" id="PRU00176"/>
    </source>
</evidence>
<keyword evidence="6 8" id="KW-0694">RNA-binding</keyword>
<dbReference type="InterPro" id="IPR000504">
    <property type="entry name" value="RRM_dom"/>
</dbReference>
<feature type="compositionally biased region" description="Gly residues" evidence="9">
    <location>
        <begin position="76"/>
        <end position="92"/>
    </location>
</feature>
<evidence type="ECO:0000256" key="6">
    <source>
        <dbReference type="ARBA" id="ARBA00022884"/>
    </source>
</evidence>
<dbReference type="GO" id="GO:1901259">
    <property type="term" value="P:chloroplast rRNA processing"/>
    <property type="evidence" value="ECO:0007669"/>
    <property type="project" value="TreeGrafter"/>
</dbReference>
<evidence type="ECO:0000256" key="3">
    <source>
        <dbReference type="ARBA" id="ARBA00022640"/>
    </source>
</evidence>
<dbReference type="FunFam" id="3.30.70.330:FF:000268">
    <property type="entry name" value="31 kDa ribonucleoprotein, chloroplastic"/>
    <property type="match status" value="1"/>
</dbReference>
<dbReference type="GO" id="GO:0009451">
    <property type="term" value="P:RNA modification"/>
    <property type="evidence" value="ECO:0007669"/>
    <property type="project" value="UniProtKB-ARBA"/>
</dbReference>
<dbReference type="GO" id="GO:1990904">
    <property type="term" value="C:ribonucleoprotein complex"/>
    <property type="evidence" value="ECO:0007669"/>
    <property type="project" value="UniProtKB-KW"/>
</dbReference>
<dbReference type="AlphaFoldDB" id="A0A7N0U9D0"/>
<dbReference type="OMA" id="DQSPRVY"/>
<dbReference type="Gramene" id="Kaladp0058s0327.1.v1.1">
    <property type="protein sequence ID" value="Kaladp0058s0327.1.v1.1"/>
    <property type="gene ID" value="Kaladp0058s0327.v1.1"/>
</dbReference>
<organism evidence="11 12">
    <name type="scientific">Kalanchoe fedtschenkoi</name>
    <name type="common">Lavender scallops</name>
    <name type="synonym">South American air plant</name>
    <dbReference type="NCBI Taxonomy" id="63787"/>
    <lineage>
        <taxon>Eukaryota</taxon>
        <taxon>Viridiplantae</taxon>
        <taxon>Streptophyta</taxon>
        <taxon>Embryophyta</taxon>
        <taxon>Tracheophyta</taxon>
        <taxon>Spermatophyta</taxon>
        <taxon>Magnoliopsida</taxon>
        <taxon>eudicotyledons</taxon>
        <taxon>Gunneridae</taxon>
        <taxon>Pentapetalae</taxon>
        <taxon>Saxifragales</taxon>
        <taxon>Crassulaceae</taxon>
        <taxon>Kalanchoe</taxon>
    </lineage>
</organism>
<dbReference type="CDD" id="cd21608">
    <property type="entry name" value="RRM2_NsCP33_like"/>
    <property type="match status" value="1"/>
</dbReference>
<dbReference type="EnsemblPlants" id="Kaladp0058s0327.1.v1.1">
    <property type="protein sequence ID" value="Kaladp0058s0327.1.v1.1"/>
    <property type="gene ID" value="Kaladp0058s0327.v1.1"/>
</dbReference>
<evidence type="ECO:0000256" key="7">
    <source>
        <dbReference type="ARBA" id="ARBA00023274"/>
    </source>
</evidence>
<accession>A0A7N0U9D0</accession>
<evidence type="ECO:0000256" key="5">
    <source>
        <dbReference type="ARBA" id="ARBA00022737"/>
    </source>
</evidence>
<keyword evidence="7" id="KW-0687">Ribonucleoprotein</keyword>
<dbReference type="PRINTS" id="PR00961">
    <property type="entry name" value="HUDSXLRNA"/>
</dbReference>
<dbReference type="SUPFAM" id="SSF54928">
    <property type="entry name" value="RNA-binding domain, RBD"/>
    <property type="match status" value="2"/>
</dbReference>
<dbReference type="GO" id="GO:0009535">
    <property type="term" value="C:chloroplast thylakoid membrane"/>
    <property type="evidence" value="ECO:0007669"/>
    <property type="project" value="TreeGrafter"/>
</dbReference>
<reference evidence="11" key="1">
    <citation type="submission" date="2021-01" db="UniProtKB">
        <authorList>
            <consortium name="EnsemblPlants"/>
        </authorList>
    </citation>
    <scope>IDENTIFICATION</scope>
</reference>
<dbReference type="Proteomes" id="UP000594263">
    <property type="component" value="Unplaced"/>
</dbReference>
<evidence type="ECO:0000256" key="2">
    <source>
        <dbReference type="ARBA" id="ARBA00022528"/>
    </source>
</evidence>
<dbReference type="InterPro" id="IPR035979">
    <property type="entry name" value="RBD_domain_sf"/>
</dbReference>
<dbReference type="Pfam" id="PF00076">
    <property type="entry name" value="RRM_1"/>
    <property type="match status" value="2"/>
</dbReference>
<dbReference type="InterPro" id="IPR048289">
    <property type="entry name" value="RRM2_NsCP33-like"/>
</dbReference>
<keyword evidence="12" id="KW-1185">Reference proteome</keyword>
<name>A0A7N0U9D0_KALFE</name>
<dbReference type="InterPro" id="IPR002343">
    <property type="entry name" value="Hud_Sxl_RNA"/>
</dbReference>
<dbReference type="InterPro" id="IPR012677">
    <property type="entry name" value="Nucleotide-bd_a/b_plait_sf"/>
</dbReference>
<dbReference type="PROSITE" id="PS50102">
    <property type="entry name" value="RRM"/>
    <property type="match status" value="2"/>
</dbReference>
<protein>
    <recommendedName>
        <fullName evidence="10">RRM domain-containing protein</fullName>
    </recommendedName>
</protein>
<dbReference type="PANTHER" id="PTHR48025">
    <property type="entry name" value="OS02G0815200 PROTEIN"/>
    <property type="match status" value="1"/>
</dbReference>
<evidence type="ECO:0000256" key="9">
    <source>
        <dbReference type="SAM" id="MobiDB-lite"/>
    </source>
</evidence>